<evidence type="ECO:0000259" key="2">
    <source>
        <dbReference type="Pfam" id="PF07833"/>
    </source>
</evidence>
<sequence length="389" mass="42989">MNKKAWITLALSSALLLPISPASVQAASSPQLILHYTGGGYISEFSETLLVRNGVNYVNIGYYPSWLGLELKIDASGKLASYNGWNKKFAVRDGSKTAILDGKIVTMQAPALIHKNKQTDTPSIYVPLRFAAQALDGKLVRPNAQHNTYQINDMHTYEVVTDVYKGTTYTLTKLNGDLYASRGKQDPVKLASIQTGLDSTGMEFRSTPGGLLLITVNDSYGEPHINSQQFQLLFKDGKLIRQTGTDFGWGSGNTVNSYADKLVMNDGTNLRIIEDGTGKVLQTLNLVELAGKGKDQKYSVEAIDQDILLIRNTRDHQLQLINRKNGNSVLLYQQFLTHEQQQGVEEDIGPMSGGDRINFTKRVGSTLYFTYADFDKGTVKATYNLDKLD</sequence>
<name>A0A172ZE47_9BACL</name>
<evidence type="ECO:0000313" key="4">
    <source>
        <dbReference type="Proteomes" id="UP000078148"/>
    </source>
</evidence>
<evidence type="ECO:0000256" key="1">
    <source>
        <dbReference type="SAM" id="SignalP"/>
    </source>
</evidence>
<feature type="signal peptide" evidence="1">
    <location>
        <begin position="1"/>
        <end position="26"/>
    </location>
</feature>
<dbReference type="Proteomes" id="UP000078148">
    <property type="component" value="Chromosome"/>
</dbReference>
<proteinExistence type="predicted"/>
<reference evidence="4" key="1">
    <citation type="submission" date="2015-10" db="EMBL/GenBank/DDBJ databases">
        <title>Genome of Paenibacillus bovis sp. nov.</title>
        <authorList>
            <person name="Wu Z."/>
            <person name="Gao C."/>
            <person name="Liu Z."/>
            <person name="Zheng H."/>
        </authorList>
    </citation>
    <scope>NUCLEOTIDE SEQUENCE [LARGE SCALE GENOMIC DNA]</scope>
    <source>
        <strain evidence="4">BD3526</strain>
    </source>
</reference>
<protein>
    <recommendedName>
        <fullName evidence="2">Copper amine oxidase-like N-terminal domain-containing protein</fullName>
    </recommendedName>
</protein>
<dbReference type="RefSeq" id="WP_060533025.1">
    <property type="nucleotide sequence ID" value="NZ_CP013023.1"/>
</dbReference>
<dbReference type="OrthoDB" id="2578443at2"/>
<feature type="chain" id="PRO_5008005793" description="Copper amine oxidase-like N-terminal domain-containing protein" evidence="1">
    <location>
        <begin position="27"/>
        <end position="389"/>
    </location>
</feature>
<dbReference type="Gene3D" id="3.30.457.10">
    <property type="entry name" value="Copper amine oxidase-like, N-terminal domain"/>
    <property type="match status" value="1"/>
</dbReference>
<organism evidence="3 4">
    <name type="scientific">Paenibacillus bovis</name>
    <dbReference type="NCBI Taxonomy" id="1616788"/>
    <lineage>
        <taxon>Bacteria</taxon>
        <taxon>Bacillati</taxon>
        <taxon>Bacillota</taxon>
        <taxon>Bacilli</taxon>
        <taxon>Bacillales</taxon>
        <taxon>Paenibacillaceae</taxon>
        <taxon>Paenibacillus</taxon>
    </lineage>
</organism>
<reference evidence="3 4" key="2">
    <citation type="journal article" date="2016" name="Int. J. Syst. Evol. Microbiol.">
        <title>Paenibacillus bovis sp. nov., isolated from raw yak (Bos grunniens) milk.</title>
        <authorList>
            <person name="Gao C."/>
            <person name="Han J."/>
            <person name="Liu Z."/>
            <person name="Xu X."/>
            <person name="Hang F."/>
            <person name="Wu Z."/>
        </authorList>
    </citation>
    <scope>NUCLEOTIDE SEQUENCE [LARGE SCALE GENOMIC DNA]</scope>
    <source>
        <strain evidence="3 4">BD3526</strain>
    </source>
</reference>
<dbReference type="InterPro" id="IPR012854">
    <property type="entry name" value="Cu_amine_oxidase-like_N"/>
</dbReference>
<dbReference type="SUPFAM" id="SSF55383">
    <property type="entry name" value="Copper amine oxidase, domain N"/>
    <property type="match status" value="1"/>
</dbReference>
<dbReference type="KEGG" id="pbv:AR543_06980"/>
<accession>A0A172ZE47</accession>
<evidence type="ECO:0000313" key="3">
    <source>
        <dbReference type="EMBL" id="ANF95773.1"/>
    </source>
</evidence>
<dbReference type="STRING" id="1616788.AR543_06980"/>
<dbReference type="EMBL" id="CP013023">
    <property type="protein sequence ID" value="ANF95773.1"/>
    <property type="molecule type" value="Genomic_DNA"/>
</dbReference>
<dbReference type="Pfam" id="PF07833">
    <property type="entry name" value="Cu_amine_oxidN1"/>
    <property type="match status" value="1"/>
</dbReference>
<dbReference type="AlphaFoldDB" id="A0A172ZE47"/>
<keyword evidence="1" id="KW-0732">Signal</keyword>
<keyword evidence="4" id="KW-1185">Reference proteome</keyword>
<gene>
    <name evidence="3" type="ORF">AR543_06980</name>
</gene>
<dbReference type="InterPro" id="IPR036582">
    <property type="entry name" value="Mao_N_sf"/>
</dbReference>
<feature type="domain" description="Copper amine oxidase-like N-terminal" evidence="2">
    <location>
        <begin position="44"/>
        <end position="148"/>
    </location>
</feature>